<proteinExistence type="predicted"/>
<dbReference type="Proteomes" id="UP000604661">
    <property type="component" value="Unassembled WGS sequence"/>
</dbReference>
<evidence type="ECO:0000313" key="2">
    <source>
        <dbReference type="Proteomes" id="UP000604661"/>
    </source>
</evidence>
<comment type="caution">
    <text evidence="1">The sequence shown here is derived from an EMBL/GenBank/DDBJ whole genome shotgun (WGS) entry which is preliminary data.</text>
</comment>
<protein>
    <recommendedName>
        <fullName evidence="3">Transposase</fullName>
    </recommendedName>
</protein>
<evidence type="ECO:0008006" key="3">
    <source>
        <dbReference type="Google" id="ProtNLM"/>
    </source>
</evidence>
<evidence type="ECO:0000313" key="1">
    <source>
        <dbReference type="EMBL" id="MBD2564270.1"/>
    </source>
</evidence>
<organism evidence="1 2">
    <name type="scientific">Nostoc linckia FACHB-391</name>
    <dbReference type="NCBI Taxonomy" id="2692906"/>
    <lineage>
        <taxon>Bacteria</taxon>
        <taxon>Bacillati</taxon>
        <taxon>Cyanobacteriota</taxon>
        <taxon>Cyanophyceae</taxon>
        <taxon>Nostocales</taxon>
        <taxon>Nostocaceae</taxon>
        <taxon>Nostoc</taxon>
    </lineage>
</organism>
<dbReference type="EMBL" id="JACJTE010000046">
    <property type="protein sequence ID" value="MBD2564270.1"/>
    <property type="molecule type" value="Genomic_DNA"/>
</dbReference>
<sequence>MVTPRRQAVNTVAFIDNYCQHYYSVFEDVRHFEASEFSSHTESNLLHYSQHPYWESGTTWKSALNNLRLIIQPYIFYCLIQPWLTVFNIPGMKRCFLKLINFMNNFRASPVSFPIAS</sequence>
<reference evidence="1 2" key="1">
    <citation type="journal article" date="2020" name="ISME J.">
        <title>Comparative genomics reveals insights into cyanobacterial evolution and habitat adaptation.</title>
        <authorList>
            <person name="Chen M.Y."/>
            <person name="Teng W.K."/>
            <person name="Zhao L."/>
            <person name="Hu C.X."/>
            <person name="Zhou Y.K."/>
            <person name="Han B.P."/>
            <person name="Song L.R."/>
            <person name="Shu W.S."/>
        </authorList>
    </citation>
    <scope>NUCLEOTIDE SEQUENCE [LARGE SCALE GENOMIC DNA]</scope>
    <source>
        <strain evidence="1 2">FACHB-391</strain>
    </source>
</reference>
<name>A0ABR8F2Z2_NOSLI</name>
<accession>A0ABR8F2Z2</accession>
<keyword evidence="2" id="KW-1185">Reference proteome</keyword>
<gene>
    <name evidence="1" type="ORF">H6G95_27430</name>
</gene>